<protein>
    <submittedName>
        <fullName evidence="1">Uncharacterized protein</fullName>
    </submittedName>
</protein>
<feature type="non-terminal residue" evidence="1">
    <location>
        <position position="1"/>
    </location>
</feature>
<reference evidence="1 2" key="1">
    <citation type="submission" date="2024-01" db="EMBL/GenBank/DDBJ databases">
        <authorList>
            <person name="Waweru B."/>
        </authorList>
    </citation>
    <scope>NUCLEOTIDE SEQUENCE [LARGE SCALE GENOMIC DNA]</scope>
</reference>
<organism evidence="1 2">
    <name type="scientific">Dovyalis caffra</name>
    <dbReference type="NCBI Taxonomy" id="77055"/>
    <lineage>
        <taxon>Eukaryota</taxon>
        <taxon>Viridiplantae</taxon>
        <taxon>Streptophyta</taxon>
        <taxon>Embryophyta</taxon>
        <taxon>Tracheophyta</taxon>
        <taxon>Spermatophyta</taxon>
        <taxon>Magnoliopsida</taxon>
        <taxon>eudicotyledons</taxon>
        <taxon>Gunneridae</taxon>
        <taxon>Pentapetalae</taxon>
        <taxon>rosids</taxon>
        <taxon>fabids</taxon>
        <taxon>Malpighiales</taxon>
        <taxon>Salicaceae</taxon>
        <taxon>Flacourtieae</taxon>
        <taxon>Dovyalis</taxon>
    </lineage>
</organism>
<comment type="caution">
    <text evidence="1">The sequence shown here is derived from an EMBL/GenBank/DDBJ whole genome shotgun (WGS) entry which is preliminary data.</text>
</comment>
<dbReference type="Proteomes" id="UP001314170">
    <property type="component" value="Unassembled WGS sequence"/>
</dbReference>
<gene>
    <name evidence="1" type="ORF">DCAF_LOCUS18331</name>
</gene>
<keyword evidence="2" id="KW-1185">Reference proteome</keyword>
<dbReference type="EMBL" id="CAWUPB010001168">
    <property type="protein sequence ID" value="CAK7345630.1"/>
    <property type="molecule type" value="Genomic_DNA"/>
</dbReference>
<proteinExistence type="predicted"/>
<evidence type="ECO:0000313" key="2">
    <source>
        <dbReference type="Proteomes" id="UP001314170"/>
    </source>
</evidence>
<sequence>QGDHDDDVLMHASLQLYIAQILPWINYNELLGVETLSTRISCKFQEIVKAPFLEKD</sequence>
<evidence type="ECO:0000313" key="1">
    <source>
        <dbReference type="EMBL" id="CAK7345630.1"/>
    </source>
</evidence>
<name>A0AAV1S5E8_9ROSI</name>
<dbReference type="AlphaFoldDB" id="A0AAV1S5E8"/>
<accession>A0AAV1S5E8</accession>